<name>A0A3M2L3B3_9NOCA</name>
<comment type="caution">
    <text evidence="6">The sequence shown here is derived from an EMBL/GenBank/DDBJ whole genome shotgun (WGS) entry which is preliminary data.</text>
</comment>
<dbReference type="InterPro" id="IPR050204">
    <property type="entry name" value="AraC_XylS_family_regulators"/>
</dbReference>
<evidence type="ECO:0000256" key="4">
    <source>
        <dbReference type="SAM" id="MobiDB-lite"/>
    </source>
</evidence>
<evidence type="ECO:0000256" key="2">
    <source>
        <dbReference type="ARBA" id="ARBA00023125"/>
    </source>
</evidence>
<evidence type="ECO:0000256" key="1">
    <source>
        <dbReference type="ARBA" id="ARBA00023015"/>
    </source>
</evidence>
<keyword evidence="3" id="KW-0804">Transcription</keyword>
<evidence type="ECO:0000313" key="7">
    <source>
        <dbReference type="Proteomes" id="UP000279275"/>
    </source>
</evidence>
<feature type="region of interest" description="Disordered" evidence="4">
    <location>
        <begin position="17"/>
        <end position="55"/>
    </location>
</feature>
<dbReference type="GO" id="GO:0003700">
    <property type="term" value="F:DNA-binding transcription factor activity"/>
    <property type="evidence" value="ECO:0007669"/>
    <property type="project" value="InterPro"/>
</dbReference>
<dbReference type="EMBL" id="RFFH01000010">
    <property type="protein sequence ID" value="RMI30355.1"/>
    <property type="molecule type" value="Genomic_DNA"/>
</dbReference>
<feature type="compositionally biased region" description="Basic and acidic residues" evidence="4">
    <location>
        <begin position="46"/>
        <end position="55"/>
    </location>
</feature>
<dbReference type="GO" id="GO:0043565">
    <property type="term" value="F:sequence-specific DNA binding"/>
    <property type="evidence" value="ECO:0007669"/>
    <property type="project" value="InterPro"/>
</dbReference>
<dbReference type="InterPro" id="IPR009057">
    <property type="entry name" value="Homeodomain-like_sf"/>
</dbReference>
<dbReference type="Gene3D" id="1.10.10.60">
    <property type="entry name" value="Homeodomain-like"/>
    <property type="match status" value="1"/>
</dbReference>
<evidence type="ECO:0000256" key="3">
    <source>
        <dbReference type="ARBA" id="ARBA00023163"/>
    </source>
</evidence>
<dbReference type="Pfam" id="PF12833">
    <property type="entry name" value="HTH_18"/>
    <property type="match status" value="1"/>
</dbReference>
<dbReference type="AlphaFoldDB" id="A0A3M2L3B3"/>
<keyword evidence="1" id="KW-0805">Transcription regulation</keyword>
<gene>
    <name evidence="6" type="ORF">EBN03_22175</name>
</gene>
<feature type="domain" description="HTH araC/xylS-type" evidence="5">
    <location>
        <begin position="376"/>
        <end position="475"/>
    </location>
</feature>
<evidence type="ECO:0000313" key="6">
    <source>
        <dbReference type="EMBL" id="RMI30355.1"/>
    </source>
</evidence>
<dbReference type="SMART" id="SM00342">
    <property type="entry name" value="HTH_ARAC"/>
    <property type="match status" value="1"/>
</dbReference>
<dbReference type="Proteomes" id="UP000279275">
    <property type="component" value="Unassembled WGS sequence"/>
</dbReference>
<accession>A0A3M2L3B3</accession>
<keyword evidence="2" id="KW-0238">DNA-binding</keyword>
<dbReference type="PROSITE" id="PS01124">
    <property type="entry name" value="HTH_ARAC_FAMILY_2"/>
    <property type="match status" value="1"/>
</dbReference>
<dbReference type="PANTHER" id="PTHR46796">
    <property type="entry name" value="HTH-TYPE TRANSCRIPTIONAL ACTIVATOR RHAS-RELATED"/>
    <property type="match status" value="1"/>
</dbReference>
<protein>
    <submittedName>
        <fullName evidence="6">AraC family transcriptional regulator</fullName>
    </submittedName>
</protein>
<dbReference type="InterPro" id="IPR018060">
    <property type="entry name" value="HTH_AraC"/>
</dbReference>
<dbReference type="PROSITE" id="PS00041">
    <property type="entry name" value="HTH_ARAC_FAMILY_1"/>
    <property type="match status" value="1"/>
</dbReference>
<dbReference type="SUPFAM" id="SSF46689">
    <property type="entry name" value="Homeodomain-like"/>
    <property type="match status" value="1"/>
</dbReference>
<sequence length="481" mass="52269">MTTFCIATVQFRRIFGESDCGSGHPAQPRTSRRIPLAACRSGPARRSADRPERGRRYVAGHRTVRNRLPWRTTPPPHTRTVVEQPISGVSAGVRPARDVRHARLRPGVGGHRLGRAFDPATWATFVTGRAALPPGERRKPDRRRSEHTRIGTSCGILAGMDGVVLGGDTVSTADVSSRDSFEWWASIVSAGLTPCSMEPVSDDPFHAALTPVIDSDAITIAVVENSPELSRRNARHIARSARPSLMAMLLLAGDCDATIGELRLRTPAGSMLFLDADREQHVRTGAFKGVMIRADRDLVMTAAGLDEDSFPAGAVLQPTGHGALVIDYFRRLATQPVPAAAAPALLRAGIELLGAAMTSVHGGPPGGDAARVVEHERVLAVLAQHIDDPDLDVEAISQACQLSRRTLHRLLAEPWGGPMRLVRQLRIERARDQLLRSPDKTVAAVAHACGFSSDRQFYRVFRAETGMSPAEFRDLTLRYRP</sequence>
<organism evidence="6 7">
    <name type="scientific">Nocardia stercoris</name>
    <dbReference type="NCBI Taxonomy" id="2483361"/>
    <lineage>
        <taxon>Bacteria</taxon>
        <taxon>Bacillati</taxon>
        <taxon>Actinomycetota</taxon>
        <taxon>Actinomycetes</taxon>
        <taxon>Mycobacteriales</taxon>
        <taxon>Nocardiaceae</taxon>
        <taxon>Nocardia</taxon>
    </lineage>
</organism>
<evidence type="ECO:0000259" key="5">
    <source>
        <dbReference type="PROSITE" id="PS01124"/>
    </source>
</evidence>
<proteinExistence type="predicted"/>
<dbReference type="InterPro" id="IPR018062">
    <property type="entry name" value="HTH_AraC-typ_CS"/>
</dbReference>
<reference evidence="6 7" key="1">
    <citation type="submission" date="2018-10" db="EMBL/GenBank/DDBJ databases">
        <title>Isolation from cow dung.</title>
        <authorList>
            <person name="Ling L."/>
        </authorList>
    </citation>
    <scope>NUCLEOTIDE SEQUENCE [LARGE SCALE GENOMIC DNA]</scope>
    <source>
        <strain evidence="6 7">NEAU-LL90</strain>
    </source>
</reference>
<dbReference type="PANTHER" id="PTHR46796:SF6">
    <property type="entry name" value="ARAC SUBFAMILY"/>
    <property type="match status" value="1"/>
</dbReference>
<keyword evidence="7" id="KW-1185">Reference proteome</keyword>